<sequence length="745" mass="81800">MIFPTRIIQQLSHSFAYLFLLVGIVQAQVEKPRITDVRIGFANAYKLGCWTPVQVDIEGGSQALTGTVHITVPDGDGVPTTVVNLPNRPVGIEPGRTTTVPLFVRVGQSSAPLEARFISDDRKVRVSRTFFAGPEAGDGVITGGLPATNRLIVTLGPSLGLGDLLANEADDELSRTRLIQLESTADLPTQWQGYEGVDTLILSTSQADLYRPLLQNPARTEAIRRWVETGGKVVLFCGSQAEELLGSGGALADLVPGKFSEIVDIEQSQALETYSGSEKSITPDRRVNFQVPLLTDIRGRQEAIARRGPQSIPLVIRSYLGFGELTFVGLDFDRPPLRDWPGRIGFLRKSLDWGNGIHSQSGASDTVEVSNEDIITQLRNVLDQSFVGVTVVPFALVALLVVGYILLIGPGDYYLVNKILKRPEFTWISFPLMVAAVSAGAYWFANWQKGDQLRVNQVEVVDFDVSNNAVRGTTWTHFFTPQVNEFDLSFQPALLGQGDAPENQHLVAWLGQPGYSLGGMQSSSGQTSLFDRGYKFSPELSAMKNVPVQLWSTKTITSRWNAKAPTPLDPALSRTDEQLLGGTIANESDQTLEDCVLLYGQWAWNLGQIPAGLTIDLSEAKQPRMVKTLLTSATAGDTTITNTASDGTVPFRLAQEDVTRITKTMMFFHALSGGRYTGMLDRYQSFLDMSHFLEQPDLAILLAKSSNPGSQWFDDDKPLGSDEDRHWVYYRFLLPVGPNEQNDSL</sequence>
<dbReference type="SUPFAM" id="SSF52317">
    <property type="entry name" value="Class I glutamine amidotransferase-like"/>
    <property type="match status" value="1"/>
</dbReference>
<feature type="transmembrane region" description="Helical" evidence="1">
    <location>
        <begin position="427"/>
        <end position="445"/>
    </location>
</feature>
<dbReference type="Proteomes" id="UP000323917">
    <property type="component" value="Chromosome"/>
</dbReference>
<evidence type="ECO:0000256" key="1">
    <source>
        <dbReference type="SAM" id="Phobius"/>
    </source>
</evidence>
<name>A0A5B9QC98_9BACT</name>
<dbReference type="AlphaFoldDB" id="A0A5B9QC98"/>
<evidence type="ECO:0008006" key="4">
    <source>
        <dbReference type="Google" id="ProtNLM"/>
    </source>
</evidence>
<protein>
    <recommendedName>
        <fullName evidence="4">DUF4350 domain-containing protein</fullName>
    </recommendedName>
</protein>
<dbReference type="OrthoDB" id="267661at2"/>
<dbReference type="RefSeq" id="WP_148074913.1">
    <property type="nucleotide sequence ID" value="NZ_CP042913.1"/>
</dbReference>
<evidence type="ECO:0000313" key="3">
    <source>
        <dbReference type="Proteomes" id="UP000323917"/>
    </source>
</evidence>
<keyword evidence="1" id="KW-1133">Transmembrane helix</keyword>
<dbReference type="InterPro" id="IPR029062">
    <property type="entry name" value="Class_I_gatase-like"/>
</dbReference>
<feature type="transmembrane region" description="Helical" evidence="1">
    <location>
        <begin position="386"/>
        <end position="407"/>
    </location>
</feature>
<keyword evidence="1" id="KW-0472">Membrane</keyword>
<keyword evidence="3" id="KW-1185">Reference proteome</keyword>
<dbReference type="KEGG" id="bgok:Pr1d_39020"/>
<gene>
    <name evidence="2" type="ORF">Pr1d_39020</name>
</gene>
<accession>A0A5B9QC98</accession>
<dbReference type="EMBL" id="CP042913">
    <property type="protein sequence ID" value="QEG36588.1"/>
    <property type="molecule type" value="Genomic_DNA"/>
</dbReference>
<keyword evidence="1" id="KW-0812">Transmembrane</keyword>
<reference evidence="2 3" key="1">
    <citation type="submission" date="2019-08" db="EMBL/GenBank/DDBJ databases">
        <title>Deep-cultivation of Planctomycetes and their phenomic and genomic characterization uncovers novel biology.</title>
        <authorList>
            <person name="Wiegand S."/>
            <person name="Jogler M."/>
            <person name="Boedeker C."/>
            <person name="Pinto D."/>
            <person name="Vollmers J."/>
            <person name="Rivas-Marin E."/>
            <person name="Kohn T."/>
            <person name="Peeters S.H."/>
            <person name="Heuer A."/>
            <person name="Rast P."/>
            <person name="Oberbeckmann S."/>
            <person name="Bunk B."/>
            <person name="Jeske O."/>
            <person name="Meyerdierks A."/>
            <person name="Storesund J.E."/>
            <person name="Kallscheuer N."/>
            <person name="Luecker S."/>
            <person name="Lage O.M."/>
            <person name="Pohl T."/>
            <person name="Merkel B.J."/>
            <person name="Hornburger P."/>
            <person name="Mueller R.-W."/>
            <person name="Bruemmer F."/>
            <person name="Labrenz M."/>
            <person name="Spormann A.M."/>
            <person name="Op den Camp H."/>
            <person name="Overmann J."/>
            <person name="Amann R."/>
            <person name="Jetten M.S.M."/>
            <person name="Mascher T."/>
            <person name="Medema M.H."/>
            <person name="Devos D.P."/>
            <person name="Kaster A.-K."/>
            <person name="Ovreas L."/>
            <person name="Rohde M."/>
            <person name="Galperin M.Y."/>
            <person name="Jogler C."/>
        </authorList>
    </citation>
    <scope>NUCLEOTIDE SEQUENCE [LARGE SCALE GENOMIC DNA]</scope>
    <source>
        <strain evidence="2 3">Pr1d</strain>
    </source>
</reference>
<organism evidence="2 3">
    <name type="scientific">Bythopirellula goksoeyrii</name>
    <dbReference type="NCBI Taxonomy" id="1400387"/>
    <lineage>
        <taxon>Bacteria</taxon>
        <taxon>Pseudomonadati</taxon>
        <taxon>Planctomycetota</taxon>
        <taxon>Planctomycetia</taxon>
        <taxon>Pirellulales</taxon>
        <taxon>Lacipirellulaceae</taxon>
        <taxon>Bythopirellula</taxon>
    </lineage>
</organism>
<proteinExistence type="predicted"/>
<evidence type="ECO:0000313" key="2">
    <source>
        <dbReference type="EMBL" id="QEG36588.1"/>
    </source>
</evidence>